<evidence type="ECO:0000256" key="4">
    <source>
        <dbReference type="ARBA" id="ARBA00022729"/>
    </source>
</evidence>
<dbReference type="GO" id="GO:0007608">
    <property type="term" value="P:sensory perception of smell"/>
    <property type="evidence" value="ECO:0007669"/>
    <property type="project" value="TreeGrafter"/>
</dbReference>
<comment type="similarity">
    <text evidence="2">Belongs to the PBP/GOBP family.</text>
</comment>
<organism evidence="6 7">
    <name type="scientific">Aedes aegypti</name>
    <name type="common">Yellowfever mosquito</name>
    <name type="synonym">Culex aegypti</name>
    <dbReference type="NCBI Taxonomy" id="7159"/>
    <lineage>
        <taxon>Eukaryota</taxon>
        <taxon>Metazoa</taxon>
        <taxon>Ecdysozoa</taxon>
        <taxon>Arthropoda</taxon>
        <taxon>Hexapoda</taxon>
        <taxon>Insecta</taxon>
        <taxon>Pterygota</taxon>
        <taxon>Neoptera</taxon>
        <taxon>Endopterygota</taxon>
        <taxon>Diptera</taxon>
        <taxon>Nematocera</taxon>
        <taxon>Culicoidea</taxon>
        <taxon>Culicidae</taxon>
        <taxon>Culicinae</taxon>
        <taxon>Aedini</taxon>
        <taxon>Aedes</taxon>
        <taxon>Stegomyia</taxon>
    </lineage>
</organism>
<keyword evidence="3" id="KW-0964">Secreted</keyword>
<accession>A0A1S4EVN5</accession>
<gene>
    <name evidence="6" type="primary">5575173</name>
</gene>
<keyword evidence="7" id="KW-1185">Reference proteome</keyword>
<reference evidence="6 7" key="1">
    <citation type="submission" date="2017-06" db="EMBL/GenBank/DDBJ databases">
        <title>Aedes aegypti genome working group (AGWG) sequencing and assembly.</title>
        <authorList>
            <consortium name="Aedes aegypti Genome Working Group (AGWG)"/>
            <person name="Matthews B.J."/>
        </authorList>
    </citation>
    <scope>NUCLEOTIDE SEQUENCE [LARGE SCALE GENOMIC DNA]</scope>
    <source>
        <strain evidence="6 7">LVP_AGWG</strain>
    </source>
</reference>
<proteinExistence type="inferred from homology"/>
<reference evidence="6" key="2">
    <citation type="submission" date="2020-05" db="UniProtKB">
        <authorList>
            <consortium name="EnsemblMetazoa"/>
        </authorList>
    </citation>
    <scope>IDENTIFICATION</scope>
    <source>
        <strain evidence="6">LVP_AGWG</strain>
    </source>
</reference>
<evidence type="ECO:0000256" key="1">
    <source>
        <dbReference type="ARBA" id="ARBA00004613"/>
    </source>
</evidence>
<comment type="subcellular location">
    <subcellularLocation>
        <location evidence="1">Secreted</location>
    </subcellularLocation>
</comment>
<dbReference type="GO" id="GO:0005615">
    <property type="term" value="C:extracellular space"/>
    <property type="evidence" value="ECO:0007669"/>
    <property type="project" value="TreeGrafter"/>
</dbReference>
<dbReference type="Pfam" id="PF01395">
    <property type="entry name" value="PBP_GOBP"/>
    <property type="match status" value="1"/>
</dbReference>
<dbReference type="OrthoDB" id="7761125at2759"/>
<dbReference type="InterPro" id="IPR036728">
    <property type="entry name" value="PBP_GOBP_sf"/>
</dbReference>
<evidence type="ECO:0000313" key="6">
    <source>
        <dbReference type="EnsemblMetazoa" id="AAEL000377-PA"/>
    </source>
</evidence>
<dbReference type="VEuPathDB" id="VectorBase:AAEL000377"/>
<dbReference type="PANTHER" id="PTHR11857:SF46">
    <property type="entry name" value="GENERAL ODORANT-BINDING PROTEIN 99A-RELATED"/>
    <property type="match status" value="1"/>
</dbReference>
<dbReference type="InParanoid" id="A0A1S4EVN5"/>
<evidence type="ECO:0000256" key="5">
    <source>
        <dbReference type="ARBA" id="ARBA00023157"/>
    </source>
</evidence>
<dbReference type="PANTHER" id="PTHR11857">
    <property type="entry name" value="ODORANT BINDING PROTEIN-RELATED"/>
    <property type="match status" value="1"/>
</dbReference>
<dbReference type="AlphaFoldDB" id="A0A1S4EVN5"/>
<protein>
    <submittedName>
        <fullName evidence="6">Uncharacterized protein</fullName>
    </submittedName>
</protein>
<sequence>MIYQLLITLTTVNILTVSAVEDWRSPQLKSFSSAQQDCAVYLLLSNETVQQYVISGYPDELSSLKLINCILVQIHAFDELTGIKDHVITNFFDQPGSCSEYVGRTQECLRTSVPKHCEGQPFERAYRSFQCYYRNYGSLLMDTVRFIPYEQVDRIKHLTESFSIVNTSCKALRELSVGQGFIVENIADPMYTLAVRSGFYDREHGLYLDRLYTQFGKPALLSDATRQCLVRVSQQYQTEPLRLTQLVLQCVESEISTQSLFTETARQVLASNSSYCNVCEQLPSCVTMTPGVTSAAVTTTSAPLSTSTRPPYPSI</sequence>
<evidence type="ECO:0000313" key="7">
    <source>
        <dbReference type="Proteomes" id="UP000008820"/>
    </source>
</evidence>
<evidence type="ECO:0000256" key="3">
    <source>
        <dbReference type="ARBA" id="ARBA00022525"/>
    </source>
</evidence>
<evidence type="ECO:0000256" key="2">
    <source>
        <dbReference type="ARBA" id="ARBA00008098"/>
    </source>
</evidence>
<dbReference type="SUPFAM" id="SSF47565">
    <property type="entry name" value="Insect pheromone/odorant-binding proteins"/>
    <property type="match status" value="1"/>
</dbReference>
<name>A0A1S4EVN5_AEDAE</name>
<keyword evidence="5" id="KW-1015">Disulfide bond</keyword>
<dbReference type="Proteomes" id="UP000008820">
    <property type="component" value="Chromosome 2"/>
</dbReference>
<keyword evidence="4" id="KW-0732">Signal</keyword>
<dbReference type="Gene3D" id="1.10.238.20">
    <property type="entry name" value="Pheromone/general odorant binding protein domain"/>
    <property type="match status" value="1"/>
</dbReference>
<dbReference type="EnsemblMetazoa" id="AAEL000377-RA">
    <property type="protein sequence ID" value="AAEL000377-PA"/>
    <property type="gene ID" value="AAEL000377"/>
</dbReference>
<dbReference type="InterPro" id="IPR006170">
    <property type="entry name" value="PBP/GOBP"/>
</dbReference>
<dbReference type="GO" id="GO:0005549">
    <property type="term" value="F:odorant binding"/>
    <property type="evidence" value="ECO:0007669"/>
    <property type="project" value="InterPro"/>
</dbReference>